<dbReference type="SUPFAM" id="SSF53901">
    <property type="entry name" value="Thiolase-like"/>
    <property type="match status" value="2"/>
</dbReference>
<dbReference type="EMBL" id="JACGWS010000014">
    <property type="protein sequence ID" value="MBC8756888.1"/>
    <property type="molecule type" value="Genomic_DNA"/>
</dbReference>
<name>A0ABR7QEH0_9FLAO</name>
<sequence>MNGYIKLMDYYLPSDRLHFNDHVDFFNTNKKSFDTAQKFIDYSKNVLGLESIAVETEKTLEEMVMWILDQNIAKGSIIPNEIDYIIVAPDLDSQLVDFGSFVQNKYKMNRATLLRASGDFCVNIDAALGSACQILEKEEDKNKKVLILAGSKLEVSLTERIVGGYGVMGDAAGIILITGNDQDAIFKISQQNILSEPENGLTALEEGSAFLHLKAYIKSMKALENLSDEYIESIILHNANHLLMKEALSYVGLDTSKIDTTNQKKHGHLGTADLILNLKTNLANNHKHERILTLNLGISGTYAATIFQKIH</sequence>
<protein>
    <recommendedName>
        <fullName evidence="2">Beta-ketoacyl-[acyl-carrier-protein] synthase III C-terminal domain-containing protein</fullName>
    </recommendedName>
</protein>
<dbReference type="Proteomes" id="UP000619238">
    <property type="component" value="Unassembled WGS sequence"/>
</dbReference>
<accession>A0ABR7QEH0</accession>
<dbReference type="InterPro" id="IPR013747">
    <property type="entry name" value="ACP_syn_III_C"/>
</dbReference>
<gene>
    <name evidence="3" type="ORF">H2O64_19600</name>
</gene>
<keyword evidence="1" id="KW-0808">Transferase</keyword>
<keyword evidence="4" id="KW-1185">Reference proteome</keyword>
<evidence type="ECO:0000259" key="2">
    <source>
        <dbReference type="Pfam" id="PF08541"/>
    </source>
</evidence>
<reference evidence="3 4" key="1">
    <citation type="submission" date="2020-07" db="EMBL/GenBank/DDBJ databases">
        <title>Description of Kordia aestuariivivens sp. nov., isolated from a tidal flat.</title>
        <authorList>
            <person name="Park S."/>
            <person name="Yoon J.-H."/>
        </authorList>
    </citation>
    <scope>NUCLEOTIDE SEQUENCE [LARGE SCALE GENOMIC DNA]</scope>
    <source>
        <strain evidence="3 4">YSTF-M3</strain>
    </source>
</reference>
<dbReference type="Pfam" id="PF08541">
    <property type="entry name" value="ACP_syn_III_C"/>
    <property type="match status" value="1"/>
</dbReference>
<evidence type="ECO:0000313" key="4">
    <source>
        <dbReference type="Proteomes" id="UP000619238"/>
    </source>
</evidence>
<comment type="caution">
    <text evidence="3">The sequence shown here is derived from an EMBL/GenBank/DDBJ whole genome shotgun (WGS) entry which is preliminary data.</text>
</comment>
<dbReference type="Gene3D" id="3.40.47.10">
    <property type="match status" value="2"/>
</dbReference>
<dbReference type="InterPro" id="IPR016039">
    <property type="entry name" value="Thiolase-like"/>
</dbReference>
<organism evidence="3 4">
    <name type="scientific">Kordia aestuariivivens</name>
    <dbReference type="NCBI Taxonomy" id="2759037"/>
    <lineage>
        <taxon>Bacteria</taxon>
        <taxon>Pseudomonadati</taxon>
        <taxon>Bacteroidota</taxon>
        <taxon>Flavobacteriia</taxon>
        <taxon>Flavobacteriales</taxon>
        <taxon>Flavobacteriaceae</taxon>
        <taxon>Kordia</taxon>
    </lineage>
</organism>
<feature type="domain" description="Beta-ketoacyl-[acyl-carrier-protein] synthase III C-terminal" evidence="2">
    <location>
        <begin position="225"/>
        <end position="308"/>
    </location>
</feature>
<evidence type="ECO:0000313" key="3">
    <source>
        <dbReference type="EMBL" id="MBC8756888.1"/>
    </source>
</evidence>
<proteinExistence type="predicted"/>
<dbReference type="RefSeq" id="WP_187563929.1">
    <property type="nucleotide sequence ID" value="NZ_JACGWS010000014.1"/>
</dbReference>
<evidence type="ECO:0000256" key="1">
    <source>
        <dbReference type="ARBA" id="ARBA00022679"/>
    </source>
</evidence>